<dbReference type="PANTHER" id="PTHR47966">
    <property type="entry name" value="BETA-SITE APP-CLEAVING ENZYME, ISOFORM A-RELATED"/>
    <property type="match status" value="1"/>
</dbReference>
<evidence type="ECO:0000256" key="2">
    <source>
        <dbReference type="ARBA" id="ARBA00022670"/>
    </source>
</evidence>
<feature type="domain" description="Peptidase A1" evidence="9">
    <location>
        <begin position="44"/>
        <end position="363"/>
    </location>
</feature>
<dbReference type="AlphaFoldDB" id="A0A7S3JN10"/>
<keyword evidence="6" id="KW-0378">Hydrolase</keyword>
<dbReference type="GO" id="GO:0006508">
    <property type="term" value="P:proteolysis"/>
    <property type="evidence" value="ECO:0007669"/>
    <property type="project" value="UniProtKB-KW"/>
</dbReference>
<name>A0A7S3JN10_9STRA</name>
<evidence type="ECO:0000256" key="8">
    <source>
        <dbReference type="SAM" id="Phobius"/>
    </source>
</evidence>
<keyword evidence="8" id="KW-1133">Transmembrane helix</keyword>
<gene>
    <name evidence="10" type="ORF">ALAG00032_LOCUS314</name>
</gene>
<dbReference type="InterPro" id="IPR034164">
    <property type="entry name" value="Pepsin-like_dom"/>
</dbReference>
<dbReference type="PANTHER" id="PTHR47966:SF51">
    <property type="entry name" value="BETA-SITE APP-CLEAVING ENZYME, ISOFORM A-RELATED"/>
    <property type="match status" value="1"/>
</dbReference>
<organism evidence="10">
    <name type="scientific">Aureoumbra lagunensis</name>
    <dbReference type="NCBI Taxonomy" id="44058"/>
    <lineage>
        <taxon>Eukaryota</taxon>
        <taxon>Sar</taxon>
        <taxon>Stramenopiles</taxon>
        <taxon>Ochrophyta</taxon>
        <taxon>Pelagophyceae</taxon>
        <taxon>Pelagomonadales</taxon>
        <taxon>Aureoumbra</taxon>
    </lineage>
</organism>
<comment type="similarity">
    <text evidence="1 6">Belongs to the peptidase A1 family.</text>
</comment>
<dbReference type="PROSITE" id="PS51767">
    <property type="entry name" value="PEPTIDASE_A1"/>
    <property type="match status" value="1"/>
</dbReference>
<evidence type="ECO:0000256" key="5">
    <source>
        <dbReference type="PIRSR" id="PIRSR601461-2"/>
    </source>
</evidence>
<feature type="active site" evidence="4">
    <location>
        <position position="257"/>
    </location>
</feature>
<dbReference type="SUPFAM" id="SSF50630">
    <property type="entry name" value="Acid proteases"/>
    <property type="match status" value="1"/>
</dbReference>
<dbReference type="CDD" id="cd05471">
    <property type="entry name" value="pepsin_like"/>
    <property type="match status" value="1"/>
</dbReference>
<dbReference type="InterPro" id="IPR001969">
    <property type="entry name" value="Aspartic_peptidase_AS"/>
</dbReference>
<dbReference type="EMBL" id="HBIJ01000386">
    <property type="protein sequence ID" value="CAE0359586.1"/>
    <property type="molecule type" value="Transcribed_RNA"/>
</dbReference>
<dbReference type="Pfam" id="PF00026">
    <property type="entry name" value="Asp"/>
    <property type="match status" value="1"/>
</dbReference>
<dbReference type="PRINTS" id="PR00792">
    <property type="entry name" value="PEPSIN"/>
</dbReference>
<dbReference type="FunFam" id="2.40.70.10:FF:000008">
    <property type="entry name" value="Cathepsin D"/>
    <property type="match status" value="1"/>
</dbReference>
<keyword evidence="8" id="KW-0812">Transmembrane</keyword>
<evidence type="ECO:0000259" key="9">
    <source>
        <dbReference type="PROSITE" id="PS51767"/>
    </source>
</evidence>
<keyword evidence="2 6" id="KW-0645">Protease</keyword>
<feature type="compositionally biased region" description="Polar residues" evidence="7">
    <location>
        <begin position="456"/>
        <end position="467"/>
    </location>
</feature>
<dbReference type="Gene3D" id="2.40.70.10">
    <property type="entry name" value="Acid Proteases"/>
    <property type="match status" value="2"/>
</dbReference>
<evidence type="ECO:0000256" key="6">
    <source>
        <dbReference type="RuleBase" id="RU000454"/>
    </source>
</evidence>
<dbReference type="GO" id="GO:0004190">
    <property type="term" value="F:aspartic-type endopeptidase activity"/>
    <property type="evidence" value="ECO:0007669"/>
    <property type="project" value="UniProtKB-KW"/>
</dbReference>
<dbReference type="PROSITE" id="PS00141">
    <property type="entry name" value="ASP_PROTEASE"/>
    <property type="match status" value="1"/>
</dbReference>
<evidence type="ECO:0000256" key="1">
    <source>
        <dbReference type="ARBA" id="ARBA00007447"/>
    </source>
</evidence>
<evidence type="ECO:0000256" key="4">
    <source>
        <dbReference type="PIRSR" id="PIRSR601461-1"/>
    </source>
</evidence>
<dbReference type="InterPro" id="IPR001461">
    <property type="entry name" value="Aspartic_peptidase_A1"/>
</dbReference>
<evidence type="ECO:0000313" key="10">
    <source>
        <dbReference type="EMBL" id="CAE0359586.1"/>
    </source>
</evidence>
<keyword evidence="3 6" id="KW-0064">Aspartyl protease</keyword>
<accession>A0A7S3JN10</accession>
<feature type="region of interest" description="Disordered" evidence="7">
    <location>
        <begin position="435"/>
        <end position="496"/>
    </location>
</feature>
<reference evidence="10" key="1">
    <citation type="submission" date="2021-01" db="EMBL/GenBank/DDBJ databases">
        <authorList>
            <person name="Corre E."/>
            <person name="Pelletier E."/>
            <person name="Niang G."/>
            <person name="Scheremetjew M."/>
            <person name="Finn R."/>
            <person name="Kale V."/>
            <person name="Holt S."/>
            <person name="Cochrane G."/>
            <person name="Meng A."/>
            <person name="Brown T."/>
            <person name="Cohen L."/>
        </authorList>
    </citation>
    <scope>NUCLEOTIDE SEQUENCE</scope>
    <source>
        <strain evidence="10">CCMP1510</strain>
    </source>
</reference>
<feature type="transmembrane region" description="Helical" evidence="8">
    <location>
        <begin position="388"/>
        <end position="412"/>
    </location>
</feature>
<feature type="compositionally biased region" description="Polar residues" evidence="7">
    <location>
        <begin position="476"/>
        <end position="490"/>
    </location>
</feature>
<feature type="active site" evidence="4">
    <location>
        <position position="62"/>
    </location>
</feature>
<keyword evidence="5" id="KW-1015">Disulfide bond</keyword>
<dbReference type="InterPro" id="IPR021109">
    <property type="entry name" value="Peptidase_aspartic_dom_sf"/>
</dbReference>
<feature type="compositionally biased region" description="Low complexity" evidence="7">
    <location>
        <begin position="443"/>
        <end position="455"/>
    </location>
</feature>
<protein>
    <recommendedName>
        <fullName evidence="9">Peptidase A1 domain-containing protein</fullName>
    </recommendedName>
</protein>
<evidence type="ECO:0000256" key="7">
    <source>
        <dbReference type="SAM" id="MobiDB-lite"/>
    </source>
</evidence>
<dbReference type="InterPro" id="IPR033121">
    <property type="entry name" value="PEPTIDASE_A1"/>
</dbReference>
<keyword evidence="8" id="KW-0472">Membrane</keyword>
<proteinExistence type="inferred from homology"/>
<feature type="disulfide bond" evidence="5">
    <location>
        <begin position="289"/>
        <end position="326"/>
    </location>
</feature>
<evidence type="ECO:0000256" key="3">
    <source>
        <dbReference type="ARBA" id="ARBA00022750"/>
    </source>
</evidence>
<sequence>MGQEEENLFMIPLLKKRRKKNNVHRHLSEEDTDIALTDYFNNQYVGELSIGTPRQKLNVVFDTGSSDIWIPGRGCTECGDHSTFDSTASSTYEAVLNKDGEFASFEVDYGSGKVSGYQAKDTVGLGSLSLDGVTFGEVNFEDHDIQSFMMDGIAGLAFRGLAMVTKPTLLETLMEQYPSMAAVFSLYLSNDPSKTSHLVFGTYDLDIVGPNATWHYTPVVKRGLGDFKYWTVKMFGLSRLNQNDDDLCSDSCYAIVDSGTSGIAVPEDVYDDLVKLVTRELTNCKDITCYYAKQSDFPDLVFKLAPDNEFPLKATDYVACSKWGECVIKFQKSSGSTYWILGDVFIEAYYTLYDVDNLRVGFACQGQCNGGSWHGRGGYVDVDDVSTWAQLLLAFAALSIISILAYVIALYFRFLSQQLNKKPFSLPFFSSNQQKNRKEEEASQSQQQQETPSSSVDTSNPFLNTVGNEEKDVSRKQQAVDTSSSSQQTAIDNNDGIIVLDDDDDVDNIVRV</sequence>